<dbReference type="Gene3D" id="3.10.450.50">
    <property type="match status" value="1"/>
</dbReference>
<protein>
    <recommendedName>
        <fullName evidence="3">SnoaL-like domain-containing protein</fullName>
    </recommendedName>
</protein>
<sequence length="194" mass="21959">MLRTDISDRDHHLILYISFNATEQKQPPTLLEPPLPNSHLITTTPTTKMTYEIATNPTLSPPTAPRILTFLSSFYQTSDTESQHDAYVDYFTRDATLHMGPKTAVGTEEIRQLRLGLWTHVASRKHKPVKVFFGGDDEVMLHGIVRYVLRQGDGGEVEVPWAGRVVFDGVKEGEELRMKFYQVYLDPTAQGGKK</sequence>
<evidence type="ECO:0000313" key="1">
    <source>
        <dbReference type="EMBL" id="CEL09105.1"/>
    </source>
</evidence>
<evidence type="ECO:0008006" key="3">
    <source>
        <dbReference type="Google" id="ProtNLM"/>
    </source>
</evidence>
<dbReference type="OMA" id="KMRFYQV"/>
<dbReference type="Proteomes" id="UP000054771">
    <property type="component" value="Unassembled WGS sequence"/>
</dbReference>
<accession>A0A0U5GAF4</accession>
<evidence type="ECO:0000313" key="2">
    <source>
        <dbReference type="Proteomes" id="UP000054771"/>
    </source>
</evidence>
<dbReference type="PANTHER" id="PTHR39401:SF1">
    <property type="entry name" value="SNOAL-LIKE DOMAIN-CONTAINING PROTEIN"/>
    <property type="match status" value="1"/>
</dbReference>
<dbReference type="STRING" id="454130.A0A0U5GAF4"/>
<dbReference type="SUPFAM" id="SSF54427">
    <property type="entry name" value="NTF2-like"/>
    <property type="match status" value="1"/>
</dbReference>
<gene>
    <name evidence="1" type="ORF">ASPCAL12245</name>
</gene>
<dbReference type="EMBL" id="CDMC01000013">
    <property type="protein sequence ID" value="CEL09105.1"/>
    <property type="molecule type" value="Genomic_DNA"/>
</dbReference>
<dbReference type="InterPro" id="IPR032710">
    <property type="entry name" value="NTF2-like_dom_sf"/>
</dbReference>
<keyword evidence="2" id="KW-1185">Reference proteome</keyword>
<organism evidence="1 2">
    <name type="scientific">Aspergillus calidoustus</name>
    <dbReference type="NCBI Taxonomy" id="454130"/>
    <lineage>
        <taxon>Eukaryota</taxon>
        <taxon>Fungi</taxon>
        <taxon>Dikarya</taxon>
        <taxon>Ascomycota</taxon>
        <taxon>Pezizomycotina</taxon>
        <taxon>Eurotiomycetes</taxon>
        <taxon>Eurotiomycetidae</taxon>
        <taxon>Eurotiales</taxon>
        <taxon>Aspergillaceae</taxon>
        <taxon>Aspergillus</taxon>
        <taxon>Aspergillus subgen. Nidulantes</taxon>
    </lineage>
</organism>
<dbReference type="OrthoDB" id="3468019at2759"/>
<proteinExistence type="predicted"/>
<reference evidence="2" key="1">
    <citation type="journal article" date="2016" name="Genome Announc.">
        <title>Draft genome sequences of fungus Aspergillus calidoustus.</title>
        <authorList>
            <person name="Horn F."/>
            <person name="Linde J."/>
            <person name="Mattern D.J."/>
            <person name="Walther G."/>
            <person name="Guthke R."/>
            <person name="Scherlach K."/>
            <person name="Martin K."/>
            <person name="Brakhage A.A."/>
            <person name="Petzke L."/>
            <person name="Valiante V."/>
        </authorList>
    </citation>
    <scope>NUCLEOTIDE SEQUENCE [LARGE SCALE GENOMIC DNA]</scope>
    <source>
        <strain evidence="2">SF006504</strain>
    </source>
</reference>
<dbReference type="AlphaFoldDB" id="A0A0U5GAF4"/>
<name>A0A0U5GAF4_ASPCI</name>
<dbReference type="PANTHER" id="PTHR39401">
    <property type="entry name" value="SNOAL-LIKE DOMAIN-CONTAINING PROTEIN"/>
    <property type="match status" value="1"/>
</dbReference>